<dbReference type="UniPathway" id="UPA00142">
    <property type="reaction ID" value="UER00209"/>
</dbReference>
<evidence type="ECO:0000259" key="9">
    <source>
        <dbReference type="Pfam" id="PF00248"/>
    </source>
</evidence>
<dbReference type="InterPro" id="IPR036812">
    <property type="entry name" value="NAD(P)_OxRdtase_dom_sf"/>
</dbReference>
<dbReference type="InParanoid" id="F6SBJ2"/>
<reference evidence="10" key="3">
    <citation type="submission" date="2025-08" db="UniProtKB">
        <authorList>
            <consortium name="Ensembl"/>
        </authorList>
    </citation>
    <scope>IDENTIFICATION</scope>
</reference>
<dbReference type="PANTHER" id="PTHR13295">
    <property type="entry name" value="GLUTAMATE CYSTEINE LIGASE REGULATORY SUBUNIT"/>
    <property type="match status" value="1"/>
</dbReference>
<evidence type="ECO:0000256" key="2">
    <source>
        <dbReference type="ARBA" id="ARBA00008612"/>
    </source>
</evidence>
<dbReference type="GO" id="GO:1990609">
    <property type="term" value="F:glutamate-cysteine ligase regulator activity"/>
    <property type="evidence" value="ECO:0000318"/>
    <property type="project" value="GO_Central"/>
</dbReference>
<dbReference type="SUPFAM" id="SSF51430">
    <property type="entry name" value="NAD(P)-linked oxidoreductase"/>
    <property type="match status" value="1"/>
</dbReference>
<dbReference type="Proteomes" id="UP000008144">
    <property type="component" value="Chromosome 13"/>
</dbReference>
<comment type="similarity">
    <text evidence="2">Belongs to the aldo/keto reductase family. Glutamate--cysteine ligase light chain subfamily.</text>
</comment>
<comment type="subunit">
    <text evidence="3">Heterodimer of a catalytic heavy chain and a regulatory light chain.</text>
</comment>
<feature type="domain" description="NADP-dependent oxidoreductase" evidence="9">
    <location>
        <begin position="88"/>
        <end position="228"/>
    </location>
</feature>
<evidence type="ECO:0000313" key="10">
    <source>
        <dbReference type="Ensembl" id="ENSCINP00000026337.2"/>
    </source>
</evidence>
<sequence length="299" mass="33963">MDTDRNEVARIMVGHASHIRLHTGNVINWNLLKKHKFRPAMTSSDELMDAMHTAMQTWIRSMNIESPNLPEPRNILDVSNTELVAPIDSEQRDQMKLSVKLFLTRWDPELIRQAVDHVTRELGVQRIDSVIVSLPISPPTSLLEPNNNSTSVIHDLEKVKPIWKEMQSTVDSGHVTNIGVCDFDQESLKELNDWARIKPSTNQINLTNCCAVPCDLIQYSREKSIELLTHNDPAEILSGRKFQSFMSEATDDINSTSWSPAYVARYSVLVRYRGIVHSKGYLLSAERSSQDGAEDYGFF</sequence>
<organism evidence="10 11">
    <name type="scientific">Ciona intestinalis</name>
    <name type="common">Transparent sea squirt</name>
    <name type="synonym">Ascidia intestinalis</name>
    <dbReference type="NCBI Taxonomy" id="7719"/>
    <lineage>
        <taxon>Eukaryota</taxon>
        <taxon>Metazoa</taxon>
        <taxon>Chordata</taxon>
        <taxon>Tunicata</taxon>
        <taxon>Ascidiacea</taxon>
        <taxon>Phlebobranchia</taxon>
        <taxon>Cionidae</taxon>
        <taxon>Ciona</taxon>
    </lineage>
</organism>
<dbReference type="EMBL" id="EAAA01001108">
    <property type="status" value="NOT_ANNOTATED_CDS"/>
    <property type="molecule type" value="Genomic_DNA"/>
</dbReference>
<name>F6SBJ2_CIOIN</name>
<keyword evidence="4" id="KW-0317">Glutathione biosynthesis</keyword>
<comment type="pathway">
    <text evidence="1">Sulfur metabolism; glutathione biosynthesis; glutathione from L-cysteine and L-glutamate: step 1/2.</text>
</comment>
<dbReference type="STRING" id="7719.ENSCINP00000026337"/>
<evidence type="ECO:0000256" key="5">
    <source>
        <dbReference type="ARBA" id="ARBA00030406"/>
    </source>
</evidence>
<reference evidence="10" key="2">
    <citation type="journal article" date="2008" name="Genome Biol.">
        <title>Improved genome assembly and evidence-based global gene model set for the chordate Ciona intestinalis: new insight into intron and operon populations.</title>
        <authorList>
            <person name="Satou Y."/>
            <person name="Mineta K."/>
            <person name="Ogasawara M."/>
            <person name="Sasakura Y."/>
            <person name="Shoguchi E."/>
            <person name="Ueno K."/>
            <person name="Yamada L."/>
            <person name="Matsumoto J."/>
            <person name="Wasserscheid J."/>
            <person name="Dewar K."/>
            <person name="Wiley G.B."/>
            <person name="Macmil S.L."/>
            <person name="Roe B.A."/>
            <person name="Zeller R.W."/>
            <person name="Hastings K.E."/>
            <person name="Lemaire P."/>
            <person name="Lindquist E."/>
            <person name="Endo T."/>
            <person name="Hotta K."/>
            <person name="Inaba K."/>
        </authorList>
    </citation>
    <scope>NUCLEOTIDE SEQUENCE [LARGE SCALE GENOMIC DNA]</scope>
    <source>
        <strain evidence="10">wild type</strain>
    </source>
</reference>
<dbReference type="InterPro" id="IPR023210">
    <property type="entry name" value="NADP_OxRdtase_dom"/>
</dbReference>
<dbReference type="Pfam" id="PF00248">
    <property type="entry name" value="Aldo_ket_red"/>
    <property type="match status" value="1"/>
</dbReference>
<protein>
    <recommendedName>
        <fullName evidence="7">GCS light chain</fullName>
    </recommendedName>
    <alternativeName>
        <fullName evidence="5">Gamma-ECS regulatory subunit</fullName>
    </alternativeName>
    <alternativeName>
        <fullName evidence="8">Gamma-glutamylcysteine synthetase regulatory subunit</fullName>
    </alternativeName>
    <alternativeName>
        <fullName evidence="6">Glutamate--cysteine ligase modifier subunit</fullName>
    </alternativeName>
</protein>
<reference evidence="10" key="4">
    <citation type="submission" date="2025-09" db="UniProtKB">
        <authorList>
            <consortium name="Ensembl"/>
        </authorList>
    </citation>
    <scope>IDENTIFICATION</scope>
</reference>
<evidence type="ECO:0000256" key="7">
    <source>
        <dbReference type="ARBA" id="ARBA00031732"/>
    </source>
</evidence>
<dbReference type="Gene3D" id="3.20.20.100">
    <property type="entry name" value="NADP-dependent oxidoreductase domain"/>
    <property type="match status" value="1"/>
</dbReference>
<dbReference type="AlphaFoldDB" id="F6SBJ2"/>
<dbReference type="FunFam" id="3.20.20.100:FF:000079">
    <property type="entry name" value="glutamate--cysteine ligase regulatory subunit-like"/>
    <property type="match status" value="1"/>
</dbReference>
<dbReference type="HOGENOM" id="CLU_055657_1_0_1"/>
<dbReference type="GO" id="GO:0035226">
    <property type="term" value="F:glutamate-cysteine ligase catalytic subunit binding"/>
    <property type="evidence" value="ECO:0000318"/>
    <property type="project" value="GO_Central"/>
</dbReference>
<dbReference type="GO" id="GO:0006750">
    <property type="term" value="P:glutathione biosynthetic process"/>
    <property type="evidence" value="ECO:0000318"/>
    <property type="project" value="GO_Central"/>
</dbReference>
<dbReference type="FunCoup" id="F6SBJ2">
    <property type="interactions" value="361"/>
</dbReference>
<dbReference type="GeneTree" id="ENSGT00510000047658"/>
<reference evidence="11" key="1">
    <citation type="journal article" date="2002" name="Science">
        <title>The draft genome of Ciona intestinalis: insights into chordate and vertebrate origins.</title>
        <authorList>
            <person name="Dehal P."/>
            <person name="Satou Y."/>
            <person name="Campbell R.K."/>
            <person name="Chapman J."/>
            <person name="Degnan B."/>
            <person name="De Tomaso A."/>
            <person name="Davidson B."/>
            <person name="Di Gregorio A."/>
            <person name="Gelpke M."/>
            <person name="Goodstein D.M."/>
            <person name="Harafuji N."/>
            <person name="Hastings K.E."/>
            <person name="Ho I."/>
            <person name="Hotta K."/>
            <person name="Huang W."/>
            <person name="Kawashima T."/>
            <person name="Lemaire P."/>
            <person name="Martinez D."/>
            <person name="Meinertzhagen I.A."/>
            <person name="Necula S."/>
            <person name="Nonaka M."/>
            <person name="Putnam N."/>
            <person name="Rash S."/>
            <person name="Saiga H."/>
            <person name="Satake M."/>
            <person name="Terry A."/>
            <person name="Yamada L."/>
            <person name="Wang H.G."/>
            <person name="Awazu S."/>
            <person name="Azumi K."/>
            <person name="Boore J."/>
            <person name="Branno M."/>
            <person name="Chin-Bow S."/>
            <person name="DeSantis R."/>
            <person name="Doyle S."/>
            <person name="Francino P."/>
            <person name="Keys D.N."/>
            <person name="Haga S."/>
            <person name="Hayashi H."/>
            <person name="Hino K."/>
            <person name="Imai K.S."/>
            <person name="Inaba K."/>
            <person name="Kano S."/>
            <person name="Kobayashi K."/>
            <person name="Kobayashi M."/>
            <person name="Lee B.I."/>
            <person name="Makabe K.W."/>
            <person name="Manohar C."/>
            <person name="Matassi G."/>
            <person name="Medina M."/>
            <person name="Mochizuki Y."/>
            <person name="Mount S."/>
            <person name="Morishita T."/>
            <person name="Miura S."/>
            <person name="Nakayama A."/>
            <person name="Nishizaka S."/>
            <person name="Nomoto H."/>
            <person name="Ohta F."/>
            <person name="Oishi K."/>
            <person name="Rigoutsos I."/>
            <person name="Sano M."/>
            <person name="Sasaki A."/>
            <person name="Sasakura Y."/>
            <person name="Shoguchi E."/>
            <person name="Shin-i T."/>
            <person name="Spagnuolo A."/>
            <person name="Stainier D."/>
            <person name="Suzuki M.M."/>
            <person name="Tassy O."/>
            <person name="Takatori N."/>
            <person name="Tokuoka M."/>
            <person name="Yagi K."/>
            <person name="Yoshizaki F."/>
            <person name="Wada S."/>
            <person name="Zhang C."/>
            <person name="Hyatt P.D."/>
            <person name="Larimer F."/>
            <person name="Detter C."/>
            <person name="Doggett N."/>
            <person name="Glavina T."/>
            <person name="Hawkins T."/>
            <person name="Richardson P."/>
            <person name="Lucas S."/>
            <person name="Kohara Y."/>
            <person name="Levine M."/>
            <person name="Satoh N."/>
            <person name="Rokhsar D.S."/>
        </authorList>
    </citation>
    <scope>NUCLEOTIDE SEQUENCE [LARGE SCALE GENOMIC DNA]</scope>
</reference>
<dbReference type="PANTHER" id="PTHR13295:SF4">
    <property type="entry name" value="GLUTAMATE--CYSTEINE LIGASE REGULATORY SUBUNIT"/>
    <property type="match status" value="1"/>
</dbReference>
<evidence type="ECO:0000313" key="11">
    <source>
        <dbReference type="Proteomes" id="UP000008144"/>
    </source>
</evidence>
<dbReference type="Ensembl" id="ENSCINT00000026583.2">
    <property type="protein sequence ID" value="ENSCINP00000026337.2"/>
    <property type="gene ID" value="ENSCING00000014616.2"/>
</dbReference>
<keyword evidence="11" id="KW-1185">Reference proteome</keyword>
<evidence type="ECO:0000256" key="3">
    <source>
        <dbReference type="ARBA" id="ARBA00011532"/>
    </source>
</evidence>
<evidence type="ECO:0000256" key="8">
    <source>
        <dbReference type="ARBA" id="ARBA00032926"/>
    </source>
</evidence>
<proteinExistence type="inferred from homology"/>
<evidence type="ECO:0000256" key="4">
    <source>
        <dbReference type="ARBA" id="ARBA00022684"/>
    </source>
</evidence>
<dbReference type="InterPro" id="IPR032963">
    <property type="entry name" value="Gclm"/>
</dbReference>
<evidence type="ECO:0000256" key="6">
    <source>
        <dbReference type="ARBA" id="ARBA00031154"/>
    </source>
</evidence>
<evidence type="ECO:0000256" key="1">
    <source>
        <dbReference type="ARBA" id="ARBA00005006"/>
    </source>
</evidence>
<dbReference type="OMA" id="NNLDWCA"/>
<dbReference type="GO" id="GO:0017109">
    <property type="term" value="C:glutamate-cysteine ligase complex"/>
    <property type="evidence" value="ECO:0000318"/>
    <property type="project" value="GO_Central"/>
</dbReference>
<accession>F6SBJ2</accession>